<protein>
    <recommendedName>
        <fullName evidence="5">Transmembrane protein</fullName>
    </recommendedName>
</protein>
<dbReference type="Pfam" id="PF20567">
    <property type="entry name" value="DUF6776"/>
    <property type="match status" value="1"/>
</dbReference>
<dbReference type="GeneID" id="87104655"/>
<feature type="transmembrane region" description="Helical" evidence="2">
    <location>
        <begin position="21"/>
        <end position="43"/>
    </location>
</feature>
<dbReference type="AlphaFoldDB" id="Q82UK3"/>
<dbReference type="eggNOG" id="ENOG502Z8KI">
    <property type="taxonomic scope" value="Bacteria"/>
</dbReference>
<dbReference type="Proteomes" id="UP000001416">
    <property type="component" value="Chromosome"/>
</dbReference>
<keyword evidence="1" id="KW-0175">Coiled coil</keyword>
<evidence type="ECO:0000256" key="1">
    <source>
        <dbReference type="SAM" id="Coils"/>
    </source>
</evidence>
<evidence type="ECO:0000313" key="3">
    <source>
        <dbReference type="EMBL" id="CAD85392.1"/>
    </source>
</evidence>
<evidence type="ECO:0008006" key="5">
    <source>
        <dbReference type="Google" id="ProtNLM"/>
    </source>
</evidence>
<keyword evidence="2" id="KW-0472">Membrane</keyword>
<keyword evidence="2" id="KW-0812">Transmembrane</keyword>
<dbReference type="STRING" id="228410.NE1481"/>
<reference evidence="3 4" key="1">
    <citation type="journal article" date="2003" name="J. Bacteriol.">
        <title>Complete genome sequence of the ammonia-oxidizing bacterium and obligate chemolithoautotroph Nitrosomonas europaea.</title>
        <authorList>
            <person name="Chain P."/>
            <person name="Lamerdin J."/>
            <person name="Larimer F."/>
            <person name="Regala W."/>
            <person name="Land M."/>
            <person name="Hauser L."/>
            <person name="Hooper A."/>
            <person name="Klotz M."/>
            <person name="Norton J."/>
            <person name="Sayavedra-Soto L."/>
            <person name="Arciero D."/>
            <person name="Hommes N."/>
            <person name="Whittaker M."/>
            <person name="Arp D."/>
        </authorList>
    </citation>
    <scope>NUCLEOTIDE SEQUENCE [LARGE SCALE GENOMIC DNA]</scope>
    <source>
        <strain evidence="4">ATCC 19718 / CIP 103999 / KCTC 2705 / NBRC 14298</strain>
    </source>
</reference>
<evidence type="ECO:0000313" key="4">
    <source>
        <dbReference type="Proteomes" id="UP000001416"/>
    </source>
</evidence>
<dbReference type="EMBL" id="AL954747">
    <property type="protein sequence ID" value="CAD85392.1"/>
    <property type="molecule type" value="Genomic_DNA"/>
</dbReference>
<dbReference type="KEGG" id="neu:NE1481"/>
<dbReference type="InterPro" id="IPR046703">
    <property type="entry name" value="DUF6776"/>
</dbReference>
<keyword evidence="2" id="KW-1133">Transmembrane helix</keyword>
<organism evidence="3 4">
    <name type="scientific">Nitrosomonas europaea (strain ATCC 19718 / CIP 103999 / KCTC 2705 / NBRC 14298)</name>
    <dbReference type="NCBI Taxonomy" id="228410"/>
    <lineage>
        <taxon>Bacteria</taxon>
        <taxon>Pseudomonadati</taxon>
        <taxon>Pseudomonadota</taxon>
        <taxon>Betaproteobacteria</taxon>
        <taxon>Nitrosomonadales</taxon>
        <taxon>Nitrosomonadaceae</taxon>
        <taxon>Nitrosomonas</taxon>
    </lineage>
</organism>
<dbReference type="RefSeq" id="WP_011112049.1">
    <property type="nucleotide sequence ID" value="NC_004757.1"/>
</dbReference>
<evidence type="ECO:0000256" key="2">
    <source>
        <dbReference type="SAM" id="Phobius"/>
    </source>
</evidence>
<gene>
    <name evidence="3" type="ordered locus">NE1481</name>
</gene>
<keyword evidence="4" id="KW-1185">Reference proteome</keyword>
<sequence length="257" mass="29068">MLHNRQSISAPKLVVRPHVPWYRRLLMSFVGLLLIALLAYGMYVIGQSTAQPAGNITVTADPVLEQILESNSCLEKYDTALCSQLAELVRQLQIGNATRADLVKQVKSLDEENERLREDLTLFQQMISGNEESSNVELIIHRFSLEAGQLPGEYLYTLLLAQGGQRLKEFSGKLEFVVGLLQNGEEKFISLVDENASKEFPINFRFYHRLEKSFQIPADTVVKSLQVFIYENGSSKAVLTKTIQLPLKESEHVRKKT</sequence>
<dbReference type="HOGENOM" id="CLU_096797_0_0_4"/>
<dbReference type="OrthoDB" id="8585321at2"/>
<proteinExistence type="predicted"/>
<name>Q82UK3_NITEU</name>
<accession>Q82UK3</accession>
<feature type="coiled-coil region" evidence="1">
    <location>
        <begin position="99"/>
        <end position="126"/>
    </location>
</feature>